<protein>
    <submittedName>
        <fullName evidence="1">Uncharacterized protein</fullName>
    </submittedName>
</protein>
<name>A0A7C4FI22_9CREN</name>
<organism evidence="1">
    <name type="scientific">Ignisphaera aggregans</name>
    <dbReference type="NCBI Taxonomy" id="334771"/>
    <lineage>
        <taxon>Archaea</taxon>
        <taxon>Thermoproteota</taxon>
        <taxon>Thermoprotei</taxon>
        <taxon>Desulfurococcales</taxon>
        <taxon>Desulfurococcaceae</taxon>
        <taxon>Ignisphaera</taxon>
    </lineage>
</organism>
<accession>A0A7C4FI22</accession>
<evidence type="ECO:0000313" key="1">
    <source>
        <dbReference type="EMBL" id="HGI88090.1"/>
    </source>
</evidence>
<reference evidence="1" key="1">
    <citation type="journal article" date="2020" name="mSystems">
        <title>Genome- and Community-Level Interaction Insights into Carbon Utilization and Element Cycling Functions of Hydrothermarchaeota in Hydrothermal Sediment.</title>
        <authorList>
            <person name="Zhou Z."/>
            <person name="Liu Y."/>
            <person name="Xu W."/>
            <person name="Pan J."/>
            <person name="Luo Z.H."/>
            <person name="Li M."/>
        </authorList>
    </citation>
    <scope>NUCLEOTIDE SEQUENCE [LARGE SCALE GENOMIC DNA]</scope>
    <source>
        <strain evidence="1">SpSt-732</strain>
    </source>
</reference>
<sequence>MRKSTIAVLLVSLAIAIAWPIVAYLLYPVPSEDVEVVASVSDVSFPEKPPGFMVGVGGMLTFRGSGFEVRGHVVFSRERLAVVRLESGEVIAVLFMPRYRCAGVEREVMDFELRKLIANKSAVFKGHVFLTRRGWVLVPTDVTTNDMLCVAVSRYR</sequence>
<proteinExistence type="predicted"/>
<gene>
    <name evidence="1" type="ORF">ENV14_06875</name>
</gene>
<dbReference type="EMBL" id="DTFF01000059">
    <property type="protein sequence ID" value="HGI88090.1"/>
    <property type="molecule type" value="Genomic_DNA"/>
</dbReference>
<dbReference type="AlphaFoldDB" id="A0A7C4FI22"/>
<comment type="caution">
    <text evidence="1">The sequence shown here is derived from an EMBL/GenBank/DDBJ whole genome shotgun (WGS) entry which is preliminary data.</text>
</comment>